<gene>
    <name evidence="8" type="ORF">EUB48_07820</name>
</gene>
<proteinExistence type="inferred from homology"/>
<dbReference type="PANTHER" id="PTHR30629">
    <property type="entry name" value="PROPHAGE INTEGRASE"/>
    <property type="match status" value="1"/>
</dbReference>
<dbReference type="Gene3D" id="3.30.160.390">
    <property type="entry name" value="Integrase, DNA-binding domain"/>
    <property type="match status" value="1"/>
</dbReference>
<dbReference type="CDD" id="cd00801">
    <property type="entry name" value="INT_P4_C"/>
    <property type="match status" value="1"/>
</dbReference>
<accession>A0A515DH02</accession>
<dbReference type="AlphaFoldDB" id="A0A515DH02"/>
<dbReference type="Gene3D" id="1.10.443.10">
    <property type="entry name" value="Intergrase catalytic core"/>
    <property type="match status" value="1"/>
</dbReference>
<dbReference type="InterPro" id="IPR038488">
    <property type="entry name" value="Integrase_DNA-bd_sf"/>
</dbReference>
<dbReference type="Pfam" id="PF00589">
    <property type="entry name" value="Phage_integrase"/>
    <property type="match status" value="1"/>
</dbReference>
<keyword evidence="2" id="KW-0229">DNA integration</keyword>
<dbReference type="InterPro" id="IPR025166">
    <property type="entry name" value="Integrase_DNA_bind_dom"/>
</dbReference>
<name>A0A515DH02_9BURK</name>
<evidence type="ECO:0000256" key="4">
    <source>
        <dbReference type="ARBA" id="ARBA00023172"/>
    </source>
</evidence>
<organism evidence="8 9">
    <name type="scientific">Rhodoferax sediminis</name>
    <dbReference type="NCBI Taxonomy" id="2509614"/>
    <lineage>
        <taxon>Bacteria</taxon>
        <taxon>Pseudomonadati</taxon>
        <taxon>Pseudomonadota</taxon>
        <taxon>Betaproteobacteria</taxon>
        <taxon>Burkholderiales</taxon>
        <taxon>Comamonadaceae</taxon>
        <taxon>Rhodoferax</taxon>
    </lineage>
</organism>
<dbReference type="SUPFAM" id="SSF56349">
    <property type="entry name" value="DNA breaking-rejoining enzymes"/>
    <property type="match status" value="1"/>
</dbReference>
<evidence type="ECO:0000256" key="2">
    <source>
        <dbReference type="ARBA" id="ARBA00022908"/>
    </source>
</evidence>
<protein>
    <submittedName>
        <fullName evidence="8">DUF4102 domain-containing protein</fullName>
    </submittedName>
</protein>
<dbReference type="PROSITE" id="PS51900">
    <property type="entry name" value="CB"/>
    <property type="match status" value="1"/>
</dbReference>
<evidence type="ECO:0000256" key="1">
    <source>
        <dbReference type="ARBA" id="ARBA00008857"/>
    </source>
</evidence>
<comment type="similarity">
    <text evidence="1">Belongs to the 'phage' integrase family.</text>
</comment>
<dbReference type="InterPro" id="IPR013762">
    <property type="entry name" value="Integrase-like_cat_sf"/>
</dbReference>
<dbReference type="Pfam" id="PF22022">
    <property type="entry name" value="Phage_int_M"/>
    <property type="match status" value="1"/>
</dbReference>
<dbReference type="PANTHER" id="PTHR30629:SF2">
    <property type="entry name" value="PROPHAGE INTEGRASE INTS-RELATED"/>
    <property type="match status" value="1"/>
</dbReference>
<dbReference type="InterPro" id="IPR002104">
    <property type="entry name" value="Integrase_catalytic"/>
</dbReference>
<dbReference type="EMBL" id="CP035503">
    <property type="protein sequence ID" value="QDL39692.1"/>
    <property type="molecule type" value="Genomic_DNA"/>
</dbReference>
<keyword evidence="4" id="KW-0233">DNA recombination</keyword>
<dbReference type="InterPro" id="IPR044068">
    <property type="entry name" value="CB"/>
</dbReference>
<evidence type="ECO:0000313" key="8">
    <source>
        <dbReference type="EMBL" id="QDL39692.1"/>
    </source>
</evidence>
<dbReference type="InterPro" id="IPR050808">
    <property type="entry name" value="Phage_Integrase"/>
</dbReference>
<evidence type="ECO:0000259" key="6">
    <source>
        <dbReference type="PROSITE" id="PS51898"/>
    </source>
</evidence>
<dbReference type="Pfam" id="PF13356">
    <property type="entry name" value="Arm-DNA-bind_3"/>
    <property type="match status" value="1"/>
</dbReference>
<sequence>MSLTDTAIKKAKPGDKPAKLSDGKGLYLLVNPVGSKLWRWKYRFLGKEKVMSLGAYPDVSLAQARDGMGAARKLLASGTDPMAQRATDRITKQASAENSFQSVALLWWDHWHGAKSARHADDVMRRLKADVFPAIGARPVSEIQAHELVAMVQTISKRGALDIAKRALQTSGQVFRYAVAHGLAQRNPASDIKPSDVLASRKAGNYARISAKELPELLRHIEGYAGAAVTRLAMKLMALTFVRTSELIGARWAEFDLEARRWDIPASRMKMKTPHIVPLSTQAVNVLQTLQLVSGRGTLLFPGERDHEKSMSNNTILGALDRMGYKGRMTGHGFRGVASTLLHEMGFDHAHIELQLAHQERNEVSAAYNHATYLQQRTKMMQHWADYLDNCTMGKVLAFQRAAA</sequence>
<feature type="domain" description="Core-binding (CB)" evidence="7">
    <location>
        <begin position="98"/>
        <end position="179"/>
    </location>
</feature>
<reference evidence="8 9" key="1">
    <citation type="submission" date="2019-01" db="EMBL/GenBank/DDBJ databases">
        <title>Genomic insights into a novel species Rhodoferax sp.</title>
        <authorList>
            <person name="Jin L."/>
        </authorList>
    </citation>
    <scope>NUCLEOTIDE SEQUENCE [LARGE SCALE GENOMIC DNA]</scope>
    <source>
        <strain evidence="8 9">CHu59-6-5</strain>
    </source>
</reference>
<dbReference type="RefSeq" id="WP_142821148.1">
    <property type="nucleotide sequence ID" value="NZ_CP035503.1"/>
</dbReference>
<dbReference type="GO" id="GO:0015074">
    <property type="term" value="P:DNA integration"/>
    <property type="evidence" value="ECO:0007669"/>
    <property type="project" value="UniProtKB-KW"/>
</dbReference>
<dbReference type="KEGG" id="rhf:EUB48_07820"/>
<dbReference type="InterPro" id="IPR010998">
    <property type="entry name" value="Integrase_recombinase_N"/>
</dbReference>
<dbReference type="GO" id="GO:0006310">
    <property type="term" value="P:DNA recombination"/>
    <property type="evidence" value="ECO:0007669"/>
    <property type="project" value="UniProtKB-KW"/>
</dbReference>
<dbReference type="Proteomes" id="UP000316798">
    <property type="component" value="Chromosome"/>
</dbReference>
<evidence type="ECO:0000313" key="9">
    <source>
        <dbReference type="Proteomes" id="UP000316798"/>
    </source>
</evidence>
<dbReference type="InterPro" id="IPR053876">
    <property type="entry name" value="Phage_int_M"/>
</dbReference>
<keyword evidence="3 5" id="KW-0238">DNA-binding</keyword>
<keyword evidence="9" id="KW-1185">Reference proteome</keyword>
<dbReference type="OrthoDB" id="9775880at2"/>
<feature type="domain" description="Tyr recombinase" evidence="6">
    <location>
        <begin position="204"/>
        <end position="381"/>
    </location>
</feature>
<dbReference type="Gene3D" id="1.10.150.130">
    <property type="match status" value="1"/>
</dbReference>
<dbReference type="InterPro" id="IPR011010">
    <property type="entry name" value="DNA_brk_join_enz"/>
</dbReference>
<dbReference type="GO" id="GO:0003677">
    <property type="term" value="F:DNA binding"/>
    <property type="evidence" value="ECO:0007669"/>
    <property type="project" value="UniProtKB-UniRule"/>
</dbReference>
<dbReference type="PROSITE" id="PS51898">
    <property type="entry name" value="TYR_RECOMBINASE"/>
    <property type="match status" value="1"/>
</dbReference>
<evidence type="ECO:0000259" key="7">
    <source>
        <dbReference type="PROSITE" id="PS51900"/>
    </source>
</evidence>
<evidence type="ECO:0000256" key="5">
    <source>
        <dbReference type="PROSITE-ProRule" id="PRU01248"/>
    </source>
</evidence>
<evidence type="ECO:0000256" key="3">
    <source>
        <dbReference type="ARBA" id="ARBA00023125"/>
    </source>
</evidence>